<evidence type="ECO:0000256" key="1">
    <source>
        <dbReference type="ARBA" id="ARBA00004418"/>
    </source>
</evidence>
<keyword evidence="4 7" id="KW-0732">Signal</keyword>
<dbReference type="InterPro" id="IPR050490">
    <property type="entry name" value="Bact_solute-bd_prot1"/>
</dbReference>
<dbReference type="Proteomes" id="UP000011223">
    <property type="component" value="Unassembled WGS sequence"/>
</dbReference>
<dbReference type="PROSITE" id="PS01037">
    <property type="entry name" value="SBP_BACTERIAL_1"/>
    <property type="match status" value="1"/>
</dbReference>
<evidence type="ECO:0000256" key="7">
    <source>
        <dbReference type="SAM" id="SignalP"/>
    </source>
</evidence>
<dbReference type="RefSeq" id="WP_002539201.1">
    <property type="nucleotide sequence ID" value="NZ_ANFM02000022.1"/>
</dbReference>
<evidence type="ECO:0000256" key="6">
    <source>
        <dbReference type="ARBA" id="ARBA00049753"/>
    </source>
</evidence>
<keyword evidence="3" id="KW-0813">Transport</keyword>
<dbReference type="eggNOG" id="COG1653">
    <property type="taxonomic scope" value="Bacteria"/>
</dbReference>
<evidence type="ECO:0000313" key="9">
    <source>
        <dbReference type="Proteomes" id="UP000011223"/>
    </source>
</evidence>
<evidence type="ECO:0000256" key="4">
    <source>
        <dbReference type="ARBA" id="ARBA00022729"/>
    </source>
</evidence>
<gene>
    <name evidence="8" type="ORF">D515_01906</name>
</gene>
<protein>
    <recommendedName>
        <fullName evidence="6">Probable sugar-binding periplasmic protein</fullName>
    </recommendedName>
</protein>
<dbReference type="InterPro" id="IPR006061">
    <property type="entry name" value="SBP_1_CS"/>
</dbReference>
<organism evidence="8 9">
    <name type="scientific">Grimontia indica</name>
    <dbReference type="NCBI Taxonomy" id="1056512"/>
    <lineage>
        <taxon>Bacteria</taxon>
        <taxon>Pseudomonadati</taxon>
        <taxon>Pseudomonadota</taxon>
        <taxon>Gammaproteobacteria</taxon>
        <taxon>Vibrionales</taxon>
        <taxon>Vibrionaceae</taxon>
        <taxon>Grimontia</taxon>
    </lineage>
</organism>
<evidence type="ECO:0000256" key="5">
    <source>
        <dbReference type="ARBA" id="ARBA00049629"/>
    </source>
</evidence>
<dbReference type="SUPFAM" id="SSF53850">
    <property type="entry name" value="Periplasmic binding protein-like II"/>
    <property type="match status" value="1"/>
</dbReference>
<dbReference type="PANTHER" id="PTHR43649">
    <property type="entry name" value="ARABINOSE-BINDING PROTEIN-RELATED"/>
    <property type="match status" value="1"/>
</dbReference>
<dbReference type="PANTHER" id="PTHR43649:SF28">
    <property type="entry name" value="BINDING PROTEIN COMPONENT OF ABC SUGAR TRANSPORTER-RELATED"/>
    <property type="match status" value="1"/>
</dbReference>
<feature type="signal peptide" evidence="7">
    <location>
        <begin position="1"/>
        <end position="22"/>
    </location>
</feature>
<proteinExistence type="inferred from homology"/>
<dbReference type="Pfam" id="PF01547">
    <property type="entry name" value="SBP_bac_1"/>
    <property type="match status" value="1"/>
</dbReference>
<evidence type="ECO:0000256" key="2">
    <source>
        <dbReference type="ARBA" id="ARBA00008520"/>
    </source>
</evidence>
<comment type="function">
    <text evidence="5">Part of a binding-protein-dependent transport system for a sugar.</text>
</comment>
<dbReference type="InterPro" id="IPR006059">
    <property type="entry name" value="SBP"/>
</dbReference>
<keyword evidence="9" id="KW-1185">Reference proteome</keyword>
<dbReference type="EMBL" id="ANFM02000022">
    <property type="protein sequence ID" value="EOD79242.1"/>
    <property type="molecule type" value="Genomic_DNA"/>
</dbReference>
<reference evidence="8 9" key="1">
    <citation type="journal article" date="2014" name="PLoS ONE">
        <title>Grimontia indica AK16(T), sp. nov., Isolated from a Seawater Sample Reports the Presence of Pathogenic Genes Similar to Vibrio Genus.</title>
        <authorList>
            <person name="Singh A."/>
            <person name="Vaidya B."/>
            <person name="Khatri I."/>
            <person name="Srinivas T.N."/>
            <person name="Subramanian S."/>
            <person name="Korpole S."/>
            <person name="Pinnaka A.K."/>
        </authorList>
    </citation>
    <scope>NUCLEOTIDE SEQUENCE [LARGE SCALE GENOMIC DNA]</scope>
    <source>
        <strain evidence="8 9">AK16</strain>
    </source>
</reference>
<dbReference type="GO" id="GO:0055085">
    <property type="term" value="P:transmembrane transport"/>
    <property type="evidence" value="ECO:0007669"/>
    <property type="project" value="InterPro"/>
</dbReference>
<evidence type="ECO:0000313" key="8">
    <source>
        <dbReference type="EMBL" id="EOD79242.1"/>
    </source>
</evidence>
<comment type="similarity">
    <text evidence="2">Belongs to the bacterial solute-binding protein 1 family.</text>
</comment>
<sequence length="438" mass="48795">MKKLALLPIAALTFAASTLANAQTTLVIDSWRSDDAVWNEKIIPAFNKHYPNIKVEYRSPPDLDASKWNGDMEARFKSESAGDLIACRPFDGSLGLFERGLLKEVTEMEGMENFPSFALAPWQTDSGAQTFCLPMASVIHGFFYNKDIFKEVGVNEPVTKADFYWALEKAKRAGYLPLAMGTKDKWEAATMGFQNIGPTYWKGEDGRDGLLTGKERVDSKPYRDTFRELGKWASYMGDDFDKRGYNDAIKMFADGKAAVYPAGSWDIGTFRGKVNMGVFPPPVEKRGDACYFSDHTDLGMGIYSKSKNPEAAETFLKWMTTAEFAELLTNEISGFFSLSNHFFDVKDPIAQEMISWRDQCDSTIRNSAQVLSRGEPNFELEIWETSVGVMTGQMSAAQAAKQLQDGLEEWYQPQKESKQSASNGNGNGNGNCNCAPLL</sequence>
<name>R1IP41_9GAMM</name>
<evidence type="ECO:0000256" key="3">
    <source>
        <dbReference type="ARBA" id="ARBA00022448"/>
    </source>
</evidence>
<comment type="subcellular location">
    <subcellularLocation>
        <location evidence="1">Periplasm</location>
    </subcellularLocation>
</comment>
<dbReference type="Gene3D" id="3.40.190.10">
    <property type="entry name" value="Periplasmic binding protein-like II"/>
    <property type="match status" value="2"/>
</dbReference>
<feature type="chain" id="PRO_5004361562" description="Probable sugar-binding periplasmic protein" evidence="7">
    <location>
        <begin position="23"/>
        <end position="438"/>
    </location>
</feature>
<comment type="caution">
    <text evidence="8">The sequence shown here is derived from an EMBL/GenBank/DDBJ whole genome shotgun (WGS) entry which is preliminary data.</text>
</comment>
<dbReference type="GO" id="GO:0042597">
    <property type="term" value="C:periplasmic space"/>
    <property type="evidence" value="ECO:0007669"/>
    <property type="project" value="UniProtKB-SubCell"/>
</dbReference>
<dbReference type="AlphaFoldDB" id="R1IP41"/>
<accession>R1IP41</accession>